<keyword evidence="3" id="KW-0238">DNA-binding</keyword>
<evidence type="ECO:0000256" key="5">
    <source>
        <dbReference type="ARBA" id="ARBA00023242"/>
    </source>
</evidence>
<evidence type="ECO:0000256" key="4">
    <source>
        <dbReference type="ARBA" id="ARBA00023163"/>
    </source>
</evidence>
<keyword evidence="2" id="KW-0805">Transcription regulation</keyword>
<dbReference type="AlphaFoldDB" id="A0AAE0H5C8"/>
<dbReference type="GO" id="GO:0000976">
    <property type="term" value="F:transcription cis-regulatory region binding"/>
    <property type="evidence" value="ECO:0007669"/>
    <property type="project" value="TreeGrafter"/>
</dbReference>
<protein>
    <recommendedName>
        <fullName evidence="9">Transcription factor domain-containing protein</fullName>
    </recommendedName>
</protein>
<sequence length="624" mass="68851">MTGDTARESPSFGNRFSGSLDDPEVFDTTSPPNRQPTVCFAVSTDAWAVSPNQRSPLSQSRGVFLRGGDHIDEVLLSKYRAELMPQHPFVVIPEHVSATVLNNHRPVLMMCIRVIASFDSLQTMHARMQGVTRHIVDKLVRQSERTLDLLMGIVVILGWHHYHCAKHSHMNTLLCLAESLVSDLGLNKKLSESDEVGDEWGIEGQRLLLGVWYLRSSAVMHLQQLTPIPFTLHLRQCLANIQNAKEHDLDEALVYYVKIQYLAERVTALKDPRPGRANRGNGGVGLEGFEHDKGIQEREAVMAGCQAYLDKLRREVPGSLKDDGTVAMQLNTIDVRIFESRLGGNGGIQTEHTALERWSQAWISGLPIGRYRTLPSHAVFQLLYAVRVLIRSQGDAQRYVGGSSLASKFSTFASCSAPPSPGAFRAVRESGPNPFEDEMAVMNGLVAMDASPSDIAKFWVALGEANEDKSTQGPQVPRHSSLPSNLWGPGDDGFDEMIIDGTQGTRPAAIDTFSTLQVQGAQRIHTSNMFIPSSRGDLAPLGQREYTSGALLPPLPMATTPGTSHMLPTNPIPWTGEETWNHRAPIWGPSGAALSIRDVNHADVVQQRWNEDQSNPPYSWEDRI</sequence>
<dbReference type="PANTHER" id="PTHR31845:SF10">
    <property type="entry name" value="ZN(II)2CYS6 TRANSCRIPTION FACTOR (EUROFUNG)"/>
    <property type="match status" value="1"/>
</dbReference>
<name>A0AAE0H5C8_9PEZI</name>
<evidence type="ECO:0000256" key="1">
    <source>
        <dbReference type="ARBA" id="ARBA00004123"/>
    </source>
</evidence>
<keyword evidence="5" id="KW-0539">Nucleus</keyword>
<accession>A0AAE0H5C8</accession>
<evidence type="ECO:0000256" key="6">
    <source>
        <dbReference type="SAM" id="MobiDB-lite"/>
    </source>
</evidence>
<evidence type="ECO:0000256" key="3">
    <source>
        <dbReference type="ARBA" id="ARBA00023125"/>
    </source>
</evidence>
<dbReference type="GeneID" id="87838003"/>
<reference evidence="7" key="2">
    <citation type="submission" date="2023-06" db="EMBL/GenBank/DDBJ databases">
        <authorList>
            <consortium name="Lawrence Berkeley National Laboratory"/>
            <person name="Haridas S."/>
            <person name="Hensen N."/>
            <person name="Bonometti L."/>
            <person name="Westerberg I."/>
            <person name="Brannstrom I.O."/>
            <person name="Guillou S."/>
            <person name="Cros-Aarteil S."/>
            <person name="Calhoun S."/>
            <person name="Kuo A."/>
            <person name="Mondo S."/>
            <person name="Pangilinan J."/>
            <person name="Riley R."/>
            <person name="Labutti K."/>
            <person name="Andreopoulos B."/>
            <person name="Lipzen A."/>
            <person name="Chen C."/>
            <person name="Yanf M."/>
            <person name="Daum C."/>
            <person name="Ng V."/>
            <person name="Clum A."/>
            <person name="Steindorff A."/>
            <person name="Ohm R."/>
            <person name="Martin F."/>
            <person name="Silar P."/>
            <person name="Natvig D."/>
            <person name="Lalanne C."/>
            <person name="Gautier V."/>
            <person name="Ament-Velasquez S.L."/>
            <person name="Kruys A."/>
            <person name="Hutchinson M.I."/>
            <person name="Powell A.J."/>
            <person name="Barry K."/>
            <person name="Miller A.N."/>
            <person name="Grigoriev I.V."/>
            <person name="Debuchy R."/>
            <person name="Gladieux P."/>
            <person name="Thoren M.H."/>
            <person name="Johannesson H."/>
        </authorList>
    </citation>
    <scope>NUCLEOTIDE SEQUENCE</scope>
    <source>
        <strain evidence="7">CBS 168.71</strain>
    </source>
</reference>
<dbReference type="InterPro" id="IPR051089">
    <property type="entry name" value="prtT"/>
</dbReference>
<comment type="caution">
    <text evidence="7">The sequence shown here is derived from an EMBL/GenBank/DDBJ whole genome shotgun (WGS) entry which is preliminary data.</text>
</comment>
<proteinExistence type="predicted"/>
<dbReference type="GO" id="GO:0000981">
    <property type="term" value="F:DNA-binding transcription factor activity, RNA polymerase II-specific"/>
    <property type="evidence" value="ECO:0007669"/>
    <property type="project" value="TreeGrafter"/>
</dbReference>
<evidence type="ECO:0000313" key="7">
    <source>
        <dbReference type="EMBL" id="KAK3290227.1"/>
    </source>
</evidence>
<organism evidence="7 8">
    <name type="scientific">Chaetomium fimeti</name>
    <dbReference type="NCBI Taxonomy" id="1854472"/>
    <lineage>
        <taxon>Eukaryota</taxon>
        <taxon>Fungi</taxon>
        <taxon>Dikarya</taxon>
        <taxon>Ascomycota</taxon>
        <taxon>Pezizomycotina</taxon>
        <taxon>Sordariomycetes</taxon>
        <taxon>Sordariomycetidae</taxon>
        <taxon>Sordariales</taxon>
        <taxon>Chaetomiaceae</taxon>
        <taxon>Chaetomium</taxon>
    </lineage>
</organism>
<gene>
    <name evidence="7" type="ORF">B0H64DRAFT_332524</name>
</gene>
<evidence type="ECO:0008006" key="9">
    <source>
        <dbReference type="Google" id="ProtNLM"/>
    </source>
</evidence>
<reference evidence="7" key="1">
    <citation type="journal article" date="2023" name="Mol. Phylogenet. Evol.">
        <title>Genome-scale phylogeny and comparative genomics of the fungal order Sordariales.</title>
        <authorList>
            <person name="Hensen N."/>
            <person name="Bonometti L."/>
            <person name="Westerberg I."/>
            <person name="Brannstrom I.O."/>
            <person name="Guillou S."/>
            <person name="Cros-Aarteil S."/>
            <person name="Calhoun S."/>
            <person name="Haridas S."/>
            <person name="Kuo A."/>
            <person name="Mondo S."/>
            <person name="Pangilinan J."/>
            <person name="Riley R."/>
            <person name="LaButti K."/>
            <person name="Andreopoulos B."/>
            <person name="Lipzen A."/>
            <person name="Chen C."/>
            <person name="Yan M."/>
            <person name="Daum C."/>
            <person name="Ng V."/>
            <person name="Clum A."/>
            <person name="Steindorff A."/>
            <person name="Ohm R.A."/>
            <person name="Martin F."/>
            <person name="Silar P."/>
            <person name="Natvig D.O."/>
            <person name="Lalanne C."/>
            <person name="Gautier V."/>
            <person name="Ament-Velasquez S.L."/>
            <person name="Kruys A."/>
            <person name="Hutchinson M.I."/>
            <person name="Powell A.J."/>
            <person name="Barry K."/>
            <person name="Miller A.N."/>
            <person name="Grigoriev I.V."/>
            <person name="Debuchy R."/>
            <person name="Gladieux P."/>
            <person name="Hiltunen Thoren M."/>
            <person name="Johannesson H."/>
        </authorList>
    </citation>
    <scope>NUCLEOTIDE SEQUENCE</scope>
    <source>
        <strain evidence="7">CBS 168.71</strain>
    </source>
</reference>
<evidence type="ECO:0000313" key="8">
    <source>
        <dbReference type="Proteomes" id="UP001278766"/>
    </source>
</evidence>
<comment type="subcellular location">
    <subcellularLocation>
        <location evidence="1">Nucleus</location>
    </subcellularLocation>
</comment>
<dbReference type="RefSeq" id="XP_062653741.1">
    <property type="nucleotide sequence ID" value="XM_062801055.1"/>
</dbReference>
<dbReference type="Proteomes" id="UP001278766">
    <property type="component" value="Unassembled WGS sequence"/>
</dbReference>
<dbReference type="EMBL" id="JAUEPN010000014">
    <property type="protein sequence ID" value="KAK3290227.1"/>
    <property type="molecule type" value="Genomic_DNA"/>
</dbReference>
<evidence type="ECO:0000256" key="2">
    <source>
        <dbReference type="ARBA" id="ARBA00023015"/>
    </source>
</evidence>
<dbReference type="GO" id="GO:0005634">
    <property type="term" value="C:nucleus"/>
    <property type="evidence" value="ECO:0007669"/>
    <property type="project" value="UniProtKB-SubCell"/>
</dbReference>
<keyword evidence="4" id="KW-0804">Transcription</keyword>
<feature type="region of interest" description="Disordered" evidence="6">
    <location>
        <begin position="1"/>
        <end position="34"/>
    </location>
</feature>
<dbReference type="PANTHER" id="PTHR31845">
    <property type="entry name" value="FINGER DOMAIN PROTEIN, PUTATIVE-RELATED"/>
    <property type="match status" value="1"/>
</dbReference>
<keyword evidence="8" id="KW-1185">Reference proteome</keyword>